<evidence type="ECO:0000313" key="2">
    <source>
        <dbReference type="Proteomes" id="UP000766698"/>
    </source>
</evidence>
<organism evidence="1 2">
    <name type="scientific">Streptomyces durbertensis</name>
    <dbReference type="NCBI Taxonomy" id="2448886"/>
    <lineage>
        <taxon>Bacteria</taxon>
        <taxon>Bacillati</taxon>
        <taxon>Actinomycetota</taxon>
        <taxon>Actinomycetes</taxon>
        <taxon>Kitasatosporales</taxon>
        <taxon>Streptomycetaceae</taxon>
        <taxon>Streptomyces</taxon>
    </lineage>
</organism>
<sequence>MNAAAMNAPTTEAAAFAVGGFALGGELFAFGVGHGGPLLLEVAGFGEAGLGVGRDVDGLAEAHATGEDFLGHLLQHRPGGALAEEFE</sequence>
<dbReference type="Proteomes" id="UP000766698">
    <property type="component" value="Unassembled WGS sequence"/>
</dbReference>
<comment type="caution">
    <text evidence="1">The sequence shown here is derived from an EMBL/GenBank/DDBJ whole genome shotgun (WGS) entry which is preliminary data.</text>
</comment>
<reference evidence="2" key="1">
    <citation type="journal article" date="2020" name="Syst. Appl. Microbiol.">
        <title>Streptomyces alkaliterrae sp. nov., isolated from an alkaline soil, and emended descriptions of Streptomyces alkaliphilus, Streptomyces calidiresistens and Streptomyces durbertensis.</title>
        <authorList>
            <person name="Swiecimska M."/>
            <person name="Golinska P."/>
            <person name="Nouioui I."/>
            <person name="Wypij M."/>
            <person name="Rai M."/>
            <person name="Sangal V."/>
            <person name="Goodfellow M."/>
        </authorList>
    </citation>
    <scope>NUCLEOTIDE SEQUENCE [LARGE SCALE GENOMIC DNA]</scope>
    <source>
        <strain evidence="2">DSM 104538</strain>
    </source>
</reference>
<dbReference type="EMBL" id="WMLF01000644">
    <property type="protein sequence ID" value="MBB1246868.1"/>
    <property type="molecule type" value="Genomic_DNA"/>
</dbReference>
<proteinExistence type="predicted"/>
<evidence type="ECO:0000313" key="1">
    <source>
        <dbReference type="EMBL" id="MBB1246868.1"/>
    </source>
</evidence>
<name>A0ABR6EP19_9ACTN</name>
<gene>
    <name evidence="1" type="ORF">GL263_25435</name>
</gene>
<accession>A0ABR6EP19</accession>
<keyword evidence="2" id="KW-1185">Reference proteome</keyword>
<dbReference type="RefSeq" id="WP_182858091.1">
    <property type="nucleotide sequence ID" value="NZ_WMLF01000644.1"/>
</dbReference>
<protein>
    <submittedName>
        <fullName evidence="1">Uncharacterized protein</fullName>
    </submittedName>
</protein>